<dbReference type="PANTHER" id="PTHR33164">
    <property type="entry name" value="TRANSCRIPTIONAL REGULATOR, MARR FAMILY"/>
    <property type="match status" value="1"/>
</dbReference>
<dbReference type="InterPro" id="IPR000835">
    <property type="entry name" value="HTH_MarR-typ"/>
</dbReference>
<keyword evidence="6" id="KW-1185">Reference proteome</keyword>
<evidence type="ECO:0000256" key="1">
    <source>
        <dbReference type="ARBA" id="ARBA00023015"/>
    </source>
</evidence>
<dbReference type="Pfam" id="PF12802">
    <property type="entry name" value="MarR_2"/>
    <property type="match status" value="1"/>
</dbReference>
<keyword evidence="2" id="KW-0238">DNA-binding</keyword>
<organism evidence="5 6">
    <name type="scientific">Arenibacterium halophilum</name>
    <dbReference type="NCBI Taxonomy" id="2583821"/>
    <lineage>
        <taxon>Bacteria</taxon>
        <taxon>Pseudomonadati</taxon>
        <taxon>Pseudomonadota</taxon>
        <taxon>Alphaproteobacteria</taxon>
        <taxon>Rhodobacterales</taxon>
        <taxon>Paracoccaceae</taxon>
        <taxon>Arenibacterium</taxon>
    </lineage>
</organism>
<dbReference type="PROSITE" id="PS01117">
    <property type="entry name" value="HTH_MARR_1"/>
    <property type="match status" value="1"/>
</dbReference>
<dbReference type="PANTHER" id="PTHR33164:SF95">
    <property type="entry name" value="TRANSCRIPTIONAL REGULATOR"/>
    <property type="match status" value="1"/>
</dbReference>
<dbReference type="Proteomes" id="UP001191082">
    <property type="component" value="Unassembled WGS sequence"/>
</dbReference>
<dbReference type="RefSeq" id="WP_138863463.1">
    <property type="nucleotide sequence ID" value="NZ_VCPC01000002.1"/>
</dbReference>
<comment type="caution">
    <text evidence="5">The sequence shown here is derived from an EMBL/GenBank/DDBJ whole genome shotgun (WGS) entry which is preliminary data.</text>
</comment>
<dbReference type="InterPro" id="IPR036390">
    <property type="entry name" value="WH_DNA-bd_sf"/>
</dbReference>
<evidence type="ECO:0000259" key="4">
    <source>
        <dbReference type="PROSITE" id="PS50995"/>
    </source>
</evidence>
<dbReference type="Gene3D" id="1.10.10.10">
    <property type="entry name" value="Winged helix-like DNA-binding domain superfamily/Winged helix DNA-binding domain"/>
    <property type="match status" value="1"/>
</dbReference>
<dbReference type="PROSITE" id="PS50995">
    <property type="entry name" value="HTH_MARR_2"/>
    <property type="match status" value="1"/>
</dbReference>
<accession>A0ABY2XAZ3</accession>
<dbReference type="SMART" id="SM00347">
    <property type="entry name" value="HTH_MARR"/>
    <property type="match status" value="1"/>
</dbReference>
<keyword evidence="1" id="KW-0805">Transcription regulation</keyword>
<protein>
    <submittedName>
        <fullName evidence="5">Winged helix-turn-helix transcriptional regulator</fullName>
    </submittedName>
</protein>
<sequence>MEIFAMPGHLIRRLNQIATGLFMDHMARAGHSLTPVQYGVLSALTHHPGSDQATIAGLVAYDRATLGRVLDRMEARGLVARATSPRDRRAKVLTLTEAGHALYTAARPHVEALQPDILTGLTSEEQRLFRNLLDKVTMAGNSSSRAPWVPPDPDQSET</sequence>
<gene>
    <name evidence="5" type="ORF">FGK64_08900</name>
</gene>
<evidence type="ECO:0000313" key="6">
    <source>
        <dbReference type="Proteomes" id="UP001191082"/>
    </source>
</evidence>
<dbReference type="EMBL" id="VCPC01000002">
    <property type="protein sequence ID" value="TMV12907.1"/>
    <property type="molecule type" value="Genomic_DNA"/>
</dbReference>
<name>A0ABY2XAZ3_9RHOB</name>
<dbReference type="InterPro" id="IPR039422">
    <property type="entry name" value="MarR/SlyA-like"/>
</dbReference>
<evidence type="ECO:0000256" key="2">
    <source>
        <dbReference type="ARBA" id="ARBA00023125"/>
    </source>
</evidence>
<dbReference type="InterPro" id="IPR036388">
    <property type="entry name" value="WH-like_DNA-bd_sf"/>
</dbReference>
<reference evidence="5 6" key="1">
    <citation type="submission" date="2019-05" db="EMBL/GenBank/DDBJ databases">
        <title>Marivita sp. nov. isolated from sea sediment.</title>
        <authorList>
            <person name="Kim W."/>
        </authorList>
    </citation>
    <scope>NUCLEOTIDE SEQUENCE [LARGE SCALE GENOMIC DNA]</scope>
    <source>
        <strain evidence="5 6">CAU 1492</strain>
    </source>
</reference>
<dbReference type="PRINTS" id="PR00598">
    <property type="entry name" value="HTHMARR"/>
</dbReference>
<evidence type="ECO:0000313" key="5">
    <source>
        <dbReference type="EMBL" id="TMV12907.1"/>
    </source>
</evidence>
<dbReference type="SUPFAM" id="SSF46785">
    <property type="entry name" value="Winged helix' DNA-binding domain"/>
    <property type="match status" value="1"/>
</dbReference>
<keyword evidence="3" id="KW-0804">Transcription</keyword>
<feature type="domain" description="HTH marR-type" evidence="4">
    <location>
        <begin position="1"/>
        <end position="138"/>
    </location>
</feature>
<evidence type="ECO:0000256" key="3">
    <source>
        <dbReference type="ARBA" id="ARBA00023163"/>
    </source>
</evidence>
<dbReference type="InterPro" id="IPR023187">
    <property type="entry name" value="Tscrpt_reg_MarR-type_CS"/>
</dbReference>
<proteinExistence type="predicted"/>